<dbReference type="AlphaFoldDB" id="A0A9W8A6N2"/>
<comment type="caution">
    <text evidence="1">The sequence shown here is derived from an EMBL/GenBank/DDBJ whole genome shotgun (WGS) entry which is preliminary data.</text>
</comment>
<dbReference type="Proteomes" id="UP001150538">
    <property type="component" value="Unassembled WGS sequence"/>
</dbReference>
<evidence type="ECO:0000313" key="2">
    <source>
        <dbReference type="Proteomes" id="UP001150538"/>
    </source>
</evidence>
<gene>
    <name evidence="1" type="ORF">H4219_002555</name>
</gene>
<evidence type="ECO:0000313" key="1">
    <source>
        <dbReference type="EMBL" id="KAJ1918541.1"/>
    </source>
</evidence>
<keyword evidence="2" id="KW-1185">Reference proteome</keyword>
<dbReference type="EMBL" id="JANBPU010000043">
    <property type="protein sequence ID" value="KAJ1918541.1"/>
    <property type="molecule type" value="Genomic_DNA"/>
</dbReference>
<organism evidence="1 2">
    <name type="scientific">Mycoemilia scoparia</name>
    <dbReference type="NCBI Taxonomy" id="417184"/>
    <lineage>
        <taxon>Eukaryota</taxon>
        <taxon>Fungi</taxon>
        <taxon>Fungi incertae sedis</taxon>
        <taxon>Zoopagomycota</taxon>
        <taxon>Kickxellomycotina</taxon>
        <taxon>Kickxellomycetes</taxon>
        <taxon>Kickxellales</taxon>
        <taxon>Kickxellaceae</taxon>
        <taxon>Mycoemilia</taxon>
    </lineage>
</organism>
<evidence type="ECO:0008006" key="3">
    <source>
        <dbReference type="Google" id="ProtNLM"/>
    </source>
</evidence>
<protein>
    <recommendedName>
        <fullName evidence="3">F-box domain-containing protein</fullName>
    </recommendedName>
</protein>
<sequence length="564" mass="64644">MLPVQKPPHTTSIPFELKLLICDYAKESIGDSIFPLCGLSAVWEHAVMTALCRVTKFPYSISRNFDHRCEPLFTPQVGDLGGYEKYVQNLEISIDEYAWTFAGLNLKFPKLIELNLYTPQMPAKFSRGFIKLNSGILKLRVECGSDDNEPSEFDSIYTRRIGALIEPLRDNLQSLVLVYCGRLQSYPTILDQLPRLTNFSMDAYTMGRYGSAEYQRTVSSATSKHSRRTKPAVYPNIRSYTLRCKDQSPPRQFYELAKIACHFPMLDELVYIIDTGLCLNDVSSNFHPQNHELLYEISQTPFQYLRKLQINIETVKSAENLFTSNNFPNLCELIISDTKIYSLYDFAKIMEVIMTGNSCRSDANDEYNNISTTNTASQRNTTSHLPNLKRFKVDAADIGETKINSWDAVFGYTYRSNSEHGIIFDPSNIIQCRWASSIKRLTLSMNFTPQVLIALEQFINLEFLSILLVKDNTNTNIAAHLTTDIDNQTQEFRKIYLHGKSISFPNLIAFEPIFLYKDVNLATKMLRCLLPLFPNLKVCSVSKSRFINKHDFRLLHLSDNTMFI</sequence>
<reference evidence="1" key="1">
    <citation type="submission" date="2022-07" db="EMBL/GenBank/DDBJ databases">
        <title>Phylogenomic reconstructions and comparative analyses of Kickxellomycotina fungi.</title>
        <authorList>
            <person name="Reynolds N.K."/>
            <person name="Stajich J.E."/>
            <person name="Barry K."/>
            <person name="Grigoriev I.V."/>
            <person name="Crous P."/>
            <person name="Smith M.E."/>
        </authorList>
    </citation>
    <scope>NUCLEOTIDE SEQUENCE</scope>
    <source>
        <strain evidence="1">NBRC 100468</strain>
    </source>
</reference>
<accession>A0A9W8A6N2</accession>
<name>A0A9W8A6N2_9FUNG</name>
<proteinExistence type="predicted"/>